<organism evidence="1 2">
    <name type="scientific">Draconibacterium aestuarii</name>
    <dbReference type="NCBI Taxonomy" id="2998507"/>
    <lineage>
        <taxon>Bacteria</taxon>
        <taxon>Pseudomonadati</taxon>
        <taxon>Bacteroidota</taxon>
        <taxon>Bacteroidia</taxon>
        <taxon>Marinilabiliales</taxon>
        <taxon>Prolixibacteraceae</taxon>
        <taxon>Draconibacterium</taxon>
    </lineage>
</organism>
<dbReference type="Proteomes" id="UP001145087">
    <property type="component" value="Unassembled WGS sequence"/>
</dbReference>
<dbReference type="EMBL" id="JAPOHD010000066">
    <property type="protein sequence ID" value="MCY1723032.1"/>
    <property type="molecule type" value="Genomic_DNA"/>
</dbReference>
<sequence length="213" mass="24527">MKDLKFAKLFTIILFVLLLIFNDTSAQPIPVELMLGNNFGSVNITINKRFSPESRFGIFLLNSVEFDYNEDYKNSLILRNMFSVETVKNLEIVGGLIYTNGGLDPQTGLLYTLSKKKVFFLFNPNINIESDPAYDIMTIFEFKPKINDRFNLYTHFKFLNVFTADSNFKSYQWMRLGLESRGLSFGLAFNLDEHGPNPSVETNFGLFVQKTIF</sequence>
<evidence type="ECO:0000313" key="2">
    <source>
        <dbReference type="Proteomes" id="UP001145087"/>
    </source>
</evidence>
<dbReference type="AlphaFoldDB" id="A0A9X3FB04"/>
<reference evidence="1" key="1">
    <citation type="submission" date="2022-11" db="EMBL/GenBank/DDBJ databases">
        <title>Marilongibacter aestuarii gen. nov., sp. nov., isolated from tidal flat sediment.</title>
        <authorList>
            <person name="Jiayan W."/>
        </authorList>
    </citation>
    <scope>NUCLEOTIDE SEQUENCE</scope>
    <source>
        <strain evidence="1">Z1-6</strain>
    </source>
</reference>
<proteinExistence type="predicted"/>
<dbReference type="RefSeq" id="WP_343335357.1">
    <property type="nucleotide sequence ID" value="NZ_JAPOHD010000066.1"/>
</dbReference>
<evidence type="ECO:0000313" key="1">
    <source>
        <dbReference type="EMBL" id="MCY1723032.1"/>
    </source>
</evidence>
<gene>
    <name evidence="1" type="ORF">OU798_21975</name>
</gene>
<comment type="caution">
    <text evidence="1">The sequence shown here is derived from an EMBL/GenBank/DDBJ whole genome shotgun (WGS) entry which is preliminary data.</text>
</comment>
<keyword evidence="2" id="KW-1185">Reference proteome</keyword>
<protein>
    <submittedName>
        <fullName evidence="1">Uncharacterized protein</fullName>
    </submittedName>
</protein>
<name>A0A9X3FB04_9BACT</name>
<accession>A0A9X3FB04</accession>